<dbReference type="PANTHER" id="PTHR46332">
    <property type="entry name" value="ASPARTATE BETA-HYDROXYLASE DOMAIN-CONTAINING PROTEIN 2"/>
    <property type="match status" value="1"/>
</dbReference>
<dbReference type="Pfam" id="PF05118">
    <property type="entry name" value="Asp_Arg_Hydrox"/>
    <property type="match status" value="1"/>
</dbReference>
<dbReference type="InterPro" id="IPR051821">
    <property type="entry name" value="Asp/Asn_beta-hydroxylase"/>
</dbReference>
<dbReference type="Gene3D" id="2.60.120.330">
    <property type="entry name" value="B-lactam Antibiotic, Isopenicillin N Synthase, Chain"/>
    <property type="match status" value="1"/>
</dbReference>
<dbReference type="OrthoDB" id="21665at2"/>
<evidence type="ECO:0000256" key="1">
    <source>
        <dbReference type="ARBA" id="ARBA00007730"/>
    </source>
</evidence>
<evidence type="ECO:0000256" key="2">
    <source>
        <dbReference type="ARBA" id="ARBA00022964"/>
    </source>
</evidence>
<dbReference type="PANTHER" id="PTHR46332:SF5">
    <property type="entry name" value="ASPARTATE BETA-HYDROXYLASE DOMAIN CONTAINING 2"/>
    <property type="match status" value="1"/>
</dbReference>
<keyword evidence="6" id="KW-1185">Reference proteome</keyword>
<gene>
    <name evidence="5" type="ORF">D5R40_11125</name>
</gene>
<dbReference type="InterPro" id="IPR027443">
    <property type="entry name" value="IPNS-like_sf"/>
</dbReference>
<dbReference type="RefSeq" id="WP_124144832.1">
    <property type="nucleotide sequence ID" value="NZ_CAWOKI010000041.1"/>
</dbReference>
<keyword evidence="2" id="KW-0223">Dioxygenase</keyword>
<evidence type="ECO:0000313" key="6">
    <source>
        <dbReference type="Proteomes" id="UP000269154"/>
    </source>
</evidence>
<feature type="domain" description="Aspartyl/asparaginy/proline hydroxylase" evidence="4">
    <location>
        <begin position="57"/>
        <end position="214"/>
    </location>
</feature>
<dbReference type="GO" id="GO:0016020">
    <property type="term" value="C:membrane"/>
    <property type="evidence" value="ECO:0007669"/>
    <property type="project" value="TreeGrafter"/>
</dbReference>
<protein>
    <submittedName>
        <fullName evidence="5">Aspartyl/asparaginyl beta-hydroxylase domain-containing protein</fullName>
    </submittedName>
</protein>
<comment type="similarity">
    <text evidence="1">Belongs to the aspartyl/asparaginyl beta-hydroxylase family.</text>
</comment>
<evidence type="ECO:0000313" key="5">
    <source>
        <dbReference type="EMBL" id="RQH44985.1"/>
    </source>
</evidence>
<organism evidence="5 6">
    <name type="scientific">Okeania hirsuta</name>
    <dbReference type="NCBI Taxonomy" id="1458930"/>
    <lineage>
        <taxon>Bacteria</taxon>
        <taxon>Bacillati</taxon>
        <taxon>Cyanobacteriota</taxon>
        <taxon>Cyanophyceae</taxon>
        <taxon>Oscillatoriophycideae</taxon>
        <taxon>Oscillatoriales</taxon>
        <taxon>Microcoleaceae</taxon>
        <taxon>Okeania</taxon>
    </lineage>
</organism>
<dbReference type="InterPro" id="IPR007803">
    <property type="entry name" value="Asp/Arg/Pro-Hydrxlase"/>
</dbReference>
<dbReference type="Proteomes" id="UP000269154">
    <property type="component" value="Unassembled WGS sequence"/>
</dbReference>
<reference evidence="5 6" key="1">
    <citation type="journal article" date="2018" name="ACS Chem. Biol.">
        <title>Ketoreductase domain dysfunction expands chemodiversity: malyngamide biosynthesis in the cyanobacterium Okeania hirsuta.</title>
        <authorList>
            <person name="Moss N.A."/>
            <person name="Leao T."/>
            <person name="Rankin M."/>
            <person name="McCullough T.M."/>
            <person name="Qu P."/>
            <person name="Korobeynikov A."/>
            <person name="Smith J.L."/>
            <person name="Gerwick L."/>
            <person name="Gerwick W.H."/>
        </authorList>
    </citation>
    <scope>NUCLEOTIDE SEQUENCE [LARGE SCALE GENOMIC DNA]</scope>
    <source>
        <strain evidence="5 6">PAB10Feb10-1</strain>
    </source>
</reference>
<keyword evidence="3" id="KW-0560">Oxidoreductase</keyword>
<dbReference type="EMBL" id="RCBY01000049">
    <property type="protein sequence ID" value="RQH44985.1"/>
    <property type="molecule type" value="Genomic_DNA"/>
</dbReference>
<dbReference type="AlphaFoldDB" id="A0A3N6PUD1"/>
<evidence type="ECO:0000256" key="3">
    <source>
        <dbReference type="ARBA" id="ARBA00023002"/>
    </source>
</evidence>
<dbReference type="SUPFAM" id="SSF51197">
    <property type="entry name" value="Clavaminate synthase-like"/>
    <property type="match status" value="1"/>
</dbReference>
<proteinExistence type="inferred from homology"/>
<accession>A0A3N6PUD1</accession>
<name>A0A3N6PUD1_9CYAN</name>
<dbReference type="GO" id="GO:0051213">
    <property type="term" value="F:dioxygenase activity"/>
    <property type="evidence" value="ECO:0007669"/>
    <property type="project" value="UniProtKB-KW"/>
</dbReference>
<comment type="caution">
    <text evidence="5">The sequence shown here is derived from an EMBL/GenBank/DDBJ whole genome shotgun (WGS) entry which is preliminary data.</text>
</comment>
<evidence type="ECO:0000259" key="4">
    <source>
        <dbReference type="Pfam" id="PF05118"/>
    </source>
</evidence>
<sequence length="263" mass="31114">MVNLSLETIRAKFRRILIYGIGVKLLGYYEKLIPKYSLIGDTAFFDSKQFDWTTEVEANWVLIRKELDELLKYRDNLPNFQDISPDQADYTSPDDLWKTYFMYGYGIKSEKNCQRCPETTRLIEKIPGMKTAFFSILLPGKHIPEHRGPYKGVIRYLLALKVPEPKEKCRIRVGNETRHWEEGKSMMFDDSFPHEAWNETDGVRVVLFLDIMRPMRFPLSVFNELFMKLIAISPYIQDANINQKHWADRLEKLFAQEREKEKV</sequence>